<gene>
    <name evidence="6" type="ORF">DAEQUDRAFT_722702</name>
</gene>
<sequence length="965" mass="106958">MGVNTFSAAVHIAPVAIKTLVQHGRKKAHKYKDGKAEAEATDDIFFDEGFHIVKAFIELGTHNAVESLQAFTNTHVPAPPWAAVAPVQIPFASCNKAADVLIDWFGPDDLEHVVGGERWWQVRGLDGIDSEWITEYKYLSNEEASQNEQPSETERYIARMEHLESVMLYVHGGAYFWGSINTHRYQIIRYARKFKGRAFAVNYRKAPQYPWPCPLQDVLAAYFYLTNPPPGALHKPVSPSKIVFAGDSAGAGLCLTALTVLRDMGIQQPAGAILISPWVDMTHSFPSVMGNTATDIIPPYGFIHKPSPTWPIHLLPDENGRARAIPTQTNPPPQPGHADTLQPNKNRAASHDEPAERGAEGKGGQAQDLKDEHVGSQVEMLSQSQSQDTPPEPSSPARSDSGGPKPETPSGLHPNGVAGLAAHVDVSPPPEDRETQGKKPKDPQATSQEDRTKQVQDHSGLDYDSGFWEPKPPKVLMDDPHARPLELRSQIQLYATNEQLTHPLVSPVLQGSLGNLCPLYIICGDGEVLRDEIIYLAHKAAHPDEYPARGGILREGRRQKENAERFKTPTKVHLQVYDGMCHVLTVFTFTRPAKYAYSSIAQFVKHVTQQPPDHLARNPFPEFHIPPEELDDSDDDSEDAGGRPPTQRAINSGERAIMGRSPARDVPTGQDDFKSNEERAKEEVKEGEAEQMPAGTESESEKQNGSGKDIPRVIMLRERVDVFGKVRPMEPEEGIPALQLKPQSIGIIKEAPVKRWLTGQDLWDKKYKHRALKMIKRRRKYEEKAERLLQHAHEQGVIHDSLVRPTVDHRSRSHFSLASAASGVIDHDRRWGPLDLGNEVPAPSAIAGRRDTAAAVALLKKNVYHTAPVTHKMVPKLKTSDVIRGAFEEQDNPRHPPPQSVSEQQVYQPSSPMHGLRIWQSLVTYFMRKSTQKAATKAAHGKDHAASALNDAGKALQLKSSKSQR</sequence>
<dbReference type="InterPro" id="IPR013094">
    <property type="entry name" value="AB_hydrolase_3"/>
</dbReference>
<dbReference type="PANTHER" id="PTHR48081:SF5">
    <property type="entry name" value="ALPHA_BETA HYDROLASE FOLD-3 DOMAIN-CONTAINING PROTEIN"/>
    <property type="match status" value="1"/>
</dbReference>
<dbReference type="PROSITE" id="PS01173">
    <property type="entry name" value="LIPASE_GDXG_HIS"/>
    <property type="match status" value="1"/>
</dbReference>
<dbReference type="OrthoDB" id="1662883at2759"/>
<keyword evidence="7" id="KW-1185">Reference proteome</keyword>
<evidence type="ECO:0000256" key="1">
    <source>
        <dbReference type="ARBA" id="ARBA00010515"/>
    </source>
</evidence>
<feature type="region of interest" description="Disordered" evidence="4">
    <location>
        <begin position="888"/>
        <end position="909"/>
    </location>
</feature>
<feature type="region of interest" description="Disordered" evidence="4">
    <location>
        <begin position="936"/>
        <end position="965"/>
    </location>
</feature>
<dbReference type="PANTHER" id="PTHR48081">
    <property type="entry name" value="AB HYDROLASE SUPERFAMILY PROTEIN C4A8.06C"/>
    <property type="match status" value="1"/>
</dbReference>
<evidence type="ECO:0000256" key="3">
    <source>
        <dbReference type="PROSITE-ProRule" id="PRU10038"/>
    </source>
</evidence>
<feature type="region of interest" description="Disordered" evidence="4">
    <location>
        <begin position="322"/>
        <end position="479"/>
    </location>
</feature>
<organism evidence="6 7">
    <name type="scientific">Daedalea quercina L-15889</name>
    <dbReference type="NCBI Taxonomy" id="1314783"/>
    <lineage>
        <taxon>Eukaryota</taxon>
        <taxon>Fungi</taxon>
        <taxon>Dikarya</taxon>
        <taxon>Basidiomycota</taxon>
        <taxon>Agaricomycotina</taxon>
        <taxon>Agaricomycetes</taxon>
        <taxon>Polyporales</taxon>
        <taxon>Fomitopsis</taxon>
    </lineage>
</organism>
<feature type="compositionally biased region" description="Basic and acidic residues" evidence="4">
    <location>
        <begin position="349"/>
        <end position="360"/>
    </location>
</feature>
<feature type="compositionally biased region" description="Basic and acidic residues" evidence="4">
    <location>
        <begin position="430"/>
        <end position="461"/>
    </location>
</feature>
<dbReference type="PROSITE" id="PS01174">
    <property type="entry name" value="LIPASE_GDXG_SER"/>
    <property type="match status" value="1"/>
</dbReference>
<proteinExistence type="inferred from homology"/>
<dbReference type="EMBL" id="KV429040">
    <property type="protein sequence ID" value="KZT72544.1"/>
    <property type="molecule type" value="Genomic_DNA"/>
</dbReference>
<dbReference type="InterPro" id="IPR029058">
    <property type="entry name" value="AB_hydrolase_fold"/>
</dbReference>
<keyword evidence="2 6" id="KW-0378">Hydrolase</keyword>
<dbReference type="STRING" id="1314783.A0A165SVE2"/>
<feature type="compositionally biased region" description="Polar residues" evidence="4">
    <location>
        <begin position="379"/>
        <end position="389"/>
    </location>
</feature>
<dbReference type="SUPFAM" id="SSF53474">
    <property type="entry name" value="alpha/beta-Hydrolases"/>
    <property type="match status" value="1"/>
</dbReference>
<protein>
    <submittedName>
        <fullName evidence="6">Alpha/beta-hydrolase</fullName>
    </submittedName>
</protein>
<feature type="domain" description="Alpha/beta hydrolase fold-3" evidence="5">
    <location>
        <begin position="167"/>
        <end position="288"/>
    </location>
</feature>
<dbReference type="InterPro" id="IPR050300">
    <property type="entry name" value="GDXG_lipolytic_enzyme"/>
</dbReference>
<dbReference type="InterPro" id="IPR002168">
    <property type="entry name" value="Lipase_GDXG_HIS_AS"/>
</dbReference>
<evidence type="ECO:0000256" key="4">
    <source>
        <dbReference type="SAM" id="MobiDB-lite"/>
    </source>
</evidence>
<accession>A0A165SVE2</accession>
<evidence type="ECO:0000313" key="6">
    <source>
        <dbReference type="EMBL" id="KZT72544.1"/>
    </source>
</evidence>
<dbReference type="Pfam" id="PF07859">
    <property type="entry name" value="Abhydrolase_3"/>
    <property type="match status" value="1"/>
</dbReference>
<evidence type="ECO:0000259" key="5">
    <source>
        <dbReference type="Pfam" id="PF07859"/>
    </source>
</evidence>
<feature type="compositionally biased region" description="Basic and acidic residues" evidence="4">
    <location>
        <begin position="671"/>
        <end position="688"/>
    </location>
</feature>
<name>A0A165SVE2_9APHY</name>
<dbReference type="Gene3D" id="3.40.50.1820">
    <property type="entry name" value="alpha/beta hydrolase"/>
    <property type="match status" value="2"/>
</dbReference>
<comment type="similarity">
    <text evidence="1">Belongs to the 'GDXG' lipolytic enzyme family.</text>
</comment>
<reference evidence="6 7" key="1">
    <citation type="journal article" date="2016" name="Mol. Biol. Evol.">
        <title>Comparative Genomics of Early-Diverging Mushroom-Forming Fungi Provides Insights into the Origins of Lignocellulose Decay Capabilities.</title>
        <authorList>
            <person name="Nagy L.G."/>
            <person name="Riley R."/>
            <person name="Tritt A."/>
            <person name="Adam C."/>
            <person name="Daum C."/>
            <person name="Floudas D."/>
            <person name="Sun H."/>
            <person name="Yadav J.S."/>
            <person name="Pangilinan J."/>
            <person name="Larsson K.H."/>
            <person name="Matsuura K."/>
            <person name="Barry K."/>
            <person name="Labutti K."/>
            <person name="Kuo R."/>
            <person name="Ohm R.A."/>
            <person name="Bhattacharya S.S."/>
            <person name="Shirouzu T."/>
            <person name="Yoshinaga Y."/>
            <person name="Martin F.M."/>
            <person name="Grigoriev I.V."/>
            <person name="Hibbett D.S."/>
        </authorList>
    </citation>
    <scope>NUCLEOTIDE SEQUENCE [LARGE SCALE GENOMIC DNA]</scope>
    <source>
        <strain evidence="6 7">L-15889</strain>
    </source>
</reference>
<feature type="active site" evidence="3">
    <location>
        <position position="248"/>
    </location>
</feature>
<feature type="region of interest" description="Disordered" evidence="4">
    <location>
        <begin position="611"/>
        <end position="710"/>
    </location>
</feature>
<feature type="compositionally biased region" description="Polar residues" evidence="4">
    <location>
        <begin position="900"/>
        <end position="909"/>
    </location>
</feature>
<evidence type="ECO:0000256" key="2">
    <source>
        <dbReference type="ARBA" id="ARBA00022801"/>
    </source>
</evidence>
<feature type="compositionally biased region" description="Acidic residues" evidence="4">
    <location>
        <begin position="628"/>
        <end position="639"/>
    </location>
</feature>
<evidence type="ECO:0000313" key="7">
    <source>
        <dbReference type="Proteomes" id="UP000076727"/>
    </source>
</evidence>
<dbReference type="AlphaFoldDB" id="A0A165SVE2"/>
<dbReference type="InterPro" id="IPR033140">
    <property type="entry name" value="Lipase_GDXG_put_SER_AS"/>
</dbReference>
<dbReference type="Proteomes" id="UP000076727">
    <property type="component" value="Unassembled WGS sequence"/>
</dbReference>
<dbReference type="GO" id="GO:0016787">
    <property type="term" value="F:hydrolase activity"/>
    <property type="evidence" value="ECO:0007669"/>
    <property type="project" value="UniProtKB-KW"/>
</dbReference>